<evidence type="ECO:0000313" key="2">
    <source>
        <dbReference type="EMBL" id="BAD29276.1"/>
    </source>
</evidence>
<proteinExistence type="predicted"/>
<reference evidence="3" key="2">
    <citation type="journal article" date="2008" name="Nucleic Acids Res.">
        <title>The rice annotation project database (RAP-DB): 2008 update.</title>
        <authorList>
            <consortium name="The rice annotation project (RAP)"/>
        </authorList>
    </citation>
    <scope>GENOME REANNOTATION</scope>
    <source>
        <strain evidence="3">cv. Nipponbare</strain>
    </source>
</reference>
<feature type="transmembrane region" description="Helical" evidence="1">
    <location>
        <begin position="12"/>
        <end position="34"/>
    </location>
</feature>
<keyword evidence="1" id="KW-0812">Transmembrane</keyword>
<evidence type="ECO:0000256" key="1">
    <source>
        <dbReference type="SAM" id="Phobius"/>
    </source>
</evidence>
<gene>
    <name evidence="2" type="primary">P0014G10.37</name>
</gene>
<reference evidence="3" key="1">
    <citation type="journal article" date="2005" name="Nature">
        <title>The map-based sequence of the rice genome.</title>
        <authorList>
            <consortium name="International rice genome sequencing project (IRGSP)"/>
            <person name="Matsumoto T."/>
            <person name="Wu J."/>
            <person name="Kanamori H."/>
            <person name="Katayose Y."/>
            <person name="Fujisawa M."/>
            <person name="Namiki N."/>
            <person name="Mizuno H."/>
            <person name="Yamamoto K."/>
            <person name="Antonio B.A."/>
            <person name="Baba T."/>
            <person name="Sakata K."/>
            <person name="Nagamura Y."/>
            <person name="Aoki H."/>
            <person name="Arikawa K."/>
            <person name="Arita K."/>
            <person name="Bito T."/>
            <person name="Chiden Y."/>
            <person name="Fujitsuka N."/>
            <person name="Fukunaka R."/>
            <person name="Hamada M."/>
            <person name="Harada C."/>
            <person name="Hayashi A."/>
            <person name="Hijishita S."/>
            <person name="Honda M."/>
            <person name="Hosokawa S."/>
            <person name="Ichikawa Y."/>
            <person name="Idonuma A."/>
            <person name="Iijima M."/>
            <person name="Ikeda M."/>
            <person name="Ikeno M."/>
            <person name="Ito K."/>
            <person name="Ito S."/>
            <person name="Ito T."/>
            <person name="Ito Y."/>
            <person name="Ito Y."/>
            <person name="Iwabuchi A."/>
            <person name="Kamiya K."/>
            <person name="Karasawa W."/>
            <person name="Kurita K."/>
            <person name="Katagiri S."/>
            <person name="Kikuta A."/>
            <person name="Kobayashi H."/>
            <person name="Kobayashi N."/>
            <person name="Machita K."/>
            <person name="Maehara T."/>
            <person name="Masukawa M."/>
            <person name="Mizubayashi T."/>
            <person name="Mukai Y."/>
            <person name="Nagasaki H."/>
            <person name="Nagata Y."/>
            <person name="Naito S."/>
            <person name="Nakashima M."/>
            <person name="Nakama Y."/>
            <person name="Nakamichi Y."/>
            <person name="Nakamura M."/>
            <person name="Meguro A."/>
            <person name="Negishi M."/>
            <person name="Ohta I."/>
            <person name="Ohta T."/>
            <person name="Okamoto M."/>
            <person name="Ono N."/>
            <person name="Saji S."/>
            <person name="Sakaguchi M."/>
            <person name="Sakai K."/>
            <person name="Shibata M."/>
            <person name="Shimokawa T."/>
            <person name="Song J."/>
            <person name="Takazaki Y."/>
            <person name="Terasawa K."/>
            <person name="Tsugane M."/>
            <person name="Tsuji K."/>
            <person name="Ueda S."/>
            <person name="Waki K."/>
            <person name="Yamagata H."/>
            <person name="Yamamoto M."/>
            <person name="Yamamoto S."/>
            <person name="Yamane H."/>
            <person name="Yoshiki S."/>
            <person name="Yoshihara R."/>
            <person name="Yukawa K."/>
            <person name="Zhong H."/>
            <person name="Yano M."/>
            <person name="Yuan Q."/>
            <person name="Ouyang S."/>
            <person name="Liu J."/>
            <person name="Jones K.M."/>
            <person name="Gansberger K."/>
            <person name="Moffat K."/>
            <person name="Hill J."/>
            <person name="Bera J."/>
            <person name="Fadrosh D."/>
            <person name="Jin S."/>
            <person name="Johri S."/>
            <person name="Kim M."/>
            <person name="Overton L."/>
            <person name="Reardon M."/>
            <person name="Tsitrin T."/>
            <person name="Vuong H."/>
            <person name="Weaver B."/>
            <person name="Ciecko A."/>
            <person name="Tallon L."/>
            <person name="Jackson J."/>
            <person name="Pai G."/>
            <person name="Aken S.V."/>
            <person name="Utterback T."/>
            <person name="Reidmuller S."/>
            <person name="Feldblyum T."/>
            <person name="Hsiao J."/>
            <person name="Zismann V."/>
            <person name="Iobst S."/>
            <person name="de Vazeille A.R."/>
            <person name="Buell C.R."/>
            <person name="Ying K."/>
            <person name="Li Y."/>
            <person name="Lu T."/>
            <person name="Huang Y."/>
            <person name="Zhao Q."/>
            <person name="Feng Q."/>
            <person name="Zhang L."/>
            <person name="Zhu J."/>
            <person name="Weng Q."/>
            <person name="Mu J."/>
            <person name="Lu Y."/>
            <person name="Fan D."/>
            <person name="Liu Y."/>
            <person name="Guan J."/>
            <person name="Zhang Y."/>
            <person name="Yu S."/>
            <person name="Liu X."/>
            <person name="Zhang Y."/>
            <person name="Hong G."/>
            <person name="Han B."/>
            <person name="Choisne N."/>
            <person name="Demange N."/>
            <person name="Orjeda G."/>
            <person name="Samain S."/>
            <person name="Cattolico L."/>
            <person name="Pelletier E."/>
            <person name="Couloux A."/>
            <person name="Segurens B."/>
            <person name="Wincker P."/>
            <person name="D'Hont A."/>
            <person name="Scarpelli C."/>
            <person name="Weissenbach J."/>
            <person name="Salanoubat M."/>
            <person name="Quetier F."/>
            <person name="Yu Y."/>
            <person name="Kim H.R."/>
            <person name="Rambo T."/>
            <person name="Currie J."/>
            <person name="Collura K."/>
            <person name="Luo M."/>
            <person name="Yang T."/>
            <person name="Ammiraju J.S.S."/>
            <person name="Engler F."/>
            <person name="Soderlund C."/>
            <person name="Wing R.A."/>
            <person name="Palmer L.E."/>
            <person name="de la Bastide M."/>
            <person name="Spiegel L."/>
            <person name="Nascimento L."/>
            <person name="Zutavern T."/>
            <person name="O'Shaughnessy A."/>
            <person name="Dike S."/>
            <person name="Dedhia N."/>
            <person name="Preston R."/>
            <person name="Balija V."/>
            <person name="McCombie W.R."/>
            <person name="Chow T."/>
            <person name="Chen H."/>
            <person name="Chung M."/>
            <person name="Chen C."/>
            <person name="Shaw J."/>
            <person name="Wu H."/>
            <person name="Hsiao K."/>
            <person name="Chao Y."/>
            <person name="Chu M."/>
            <person name="Cheng C."/>
            <person name="Hour A."/>
            <person name="Lee P."/>
            <person name="Lin S."/>
            <person name="Lin Y."/>
            <person name="Liou J."/>
            <person name="Liu S."/>
            <person name="Hsing Y."/>
            <person name="Raghuvanshi S."/>
            <person name="Mohanty A."/>
            <person name="Bharti A.K."/>
            <person name="Gaur A."/>
            <person name="Gupta V."/>
            <person name="Kumar D."/>
            <person name="Ravi V."/>
            <person name="Vij S."/>
            <person name="Kapur A."/>
            <person name="Khurana P."/>
            <person name="Khurana P."/>
            <person name="Khurana J.P."/>
            <person name="Tyagi A.K."/>
            <person name="Gaikwad K."/>
            <person name="Singh A."/>
            <person name="Dalal V."/>
            <person name="Srivastava S."/>
            <person name="Dixit A."/>
            <person name="Pal A.K."/>
            <person name="Ghazi I.A."/>
            <person name="Yadav M."/>
            <person name="Pandit A."/>
            <person name="Bhargava A."/>
            <person name="Sureshbabu K."/>
            <person name="Batra K."/>
            <person name="Sharma T.R."/>
            <person name="Mohapatra T."/>
            <person name="Singh N.K."/>
            <person name="Messing J."/>
            <person name="Nelson A.B."/>
            <person name="Fuks G."/>
            <person name="Kavchok S."/>
            <person name="Keizer G."/>
            <person name="Linton E."/>
            <person name="Llaca V."/>
            <person name="Song R."/>
            <person name="Tanyolac B."/>
            <person name="Young S."/>
            <person name="Ho-Il K."/>
            <person name="Hahn J.H."/>
            <person name="Sangsakoo G."/>
            <person name="Vanavichit A."/>
            <person name="de Mattos Luiz.A.T."/>
            <person name="Zimmer P.D."/>
            <person name="Malone G."/>
            <person name="Dellagostin O."/>
            <person name="de Oliveira A.C."/>
            <person name="Bevan M."/>
            <person name="Bancroft I."/>
            <person name="Minx P."/>
            <person name="Cordum H."/>
            <person name="Wilson R."/>
            <person name="Cheng Z."/>
            <person name="Jin W."/>
            <person name="Jiang J."/>
            <person name="Leong S.A."/>
            <person name="Iwama H."/>
            <person name="Gojobori T."/>
            <person name="Itoh T."/>
            <person name="Niimura Y."/>
            <person name="Fujii Y."/>
            <person name="Habara T."/>
            <person name="Sakai H."/>
            <person name="Sato Y."/>
            <person name="Wilson G."/>
            <person name="Kumar K."/>
            <person name="McCouch S."/>
            <person name="Juretic N."/>
            <person name="Hoen D."/>
            <person name="Wright S."/>
            <person name="Bruskiewich R."/>
            <person name="Bureau T."/>
            <person name="Miyao A."/>
            <person name="Hirochika H."/>
            <person name="Nishikawa T."/>
            <person name="Kadowaki K."/>
            <person name="Sugiura M."/>
            <person name="Burr B."/>
            <person name="Sasaki T."/>
        </authorList>
    </citation>
    <scope>NUCLEOTIDE SEQUENCE [LARGE SCALE GENOMIC DNA]</scope>
    <source>
        <strain evidence="3">cv. Nipponbare</strain>
    </source>
</reference>
<feature type="transmembrane region" description="Helical" evidence="1">
    <location>
        <begin position="46"/>
        <end position="70"/>
    </location>
</feature>
<keyword evidence="1" id="KW-0472">Membrane</keyword>
<dbReference type="AlphaFoldDB" id="Q6EPZ4"/>
<evidence type="ECO:0000313" key="3">
    <source>
        <dbReference type="Proteomes" id="UP000000763"/>
    </source>
</evidence>
<dbReference type="EMBL" id="AP005784">
    <property type="protein sequence ID" value="BAD29276.1"/>
    <property type="molecule type" value="Genomic_DNA"/>
</dbReference>
<keyword evidence="1" id="KW-1133">Transmembrane helix</keyword>
<organism evidence="2 3">
    <name type="scientific">Oryza sativa subsp. japonica</name>
    <name type="common">Rice</name>
    <dbReference type="NCBI Taxonomy" id="39947"/>
    <lineage>
        <taxon>Eukaryota</taxon>
        <taxon>Viridiplantae</taxon>
        <taxon>Streptophyta</taxon>
        <taxon>Embryophyta</taxon>
        <taxon>Tracheophyta</taxon>
        <taxon>Spermatophyta</taxon>
        <taxon>Magnoliopsida</taxon>
        <taxon>Liliopsida</taxon>
        <taxon>Poales</taxon>
        <taxon>Poaceae</taxon>
        <taxon>BOP clade</taxon>
        <taxon>Oryzoideae</taxon>
        <taxon>Oryzeae</taxon>
        <taxon>Oryzinae</taxon>
        <taxon>Oryza</taxon>
        <taxon>Oryza sativa</taxon>
    </lineage>
</organism>
<name>Q6EPZ4_ORYSJ</name>
<sequence>MKNISTKLEALMSPISFVVVVTLKVVVIATTCYGTTTSCVRGEVEAIAVACCGITDLLATGVVVGLPLNLKEEMERKGGRGIERERAEEGWEVRQLRQWR</sequence>
<protein>
    <submittedName>
        <fullName evidence="2">Uncharacterized protein</fullName>
    </submittedName>
</protein>
<dbReference type="Proteomes" id="UP000000763">
    <property type="component" value="Chromosome 9"/>
</dbReference>
<accession>Q6EPZ4</accession>